<reference evidence="9" key="1">
    <citation type="submission" date="2021-01" db="EMBL/GenBank/DDBJ databases">
        <authorList>
            <person name="Corre E."/>
            <person name="Pelletier E."/>
            <person name="Niang G."/>
            <person name="Scheremetjew M."/>
            <person name="Finn R."/>
            <person name="Kale V."/>
            <person name="Holt S."/>
            <person name="Cochrane G."/>
            <person name="Meng A."/>
            <person name="Brown T."/>
            <person name="Cohen L."/>
        </authorList>
    </citation>
    <scope>NUCLEOTIDE SEQUENCE</scope>
    <source>
        <strain evidence="9">SAG 36.94</strain>
    </source>
</reference>
<evidence type="ECO:0008006" key="10">
    <source>
        <dbReference type="Google" id="ProtNLM"/>
    </source>
</evidence>
<protein>
    <recommendedName>
        <fullName evidence="10">Sugar phosphate transporter domain-containing protein</fullName>
    </recommendedName>
</protein>
<accession>A0A7S1T9V3</accession>
<dbReference type="Pfam" id="PF08449">
    <property type="entry name" value="UAA"/>
    <property type="match status" value="1"/>
</dbReference>
<evidence type="ECO:0000256" key="2">
    <source>
        <dbReference type="ARBA" id="ARBA00010694"/>
    </source>
</evidence>
<feature type="transmembrane region" description="Helical" evidence="8">
    <location>
        <begin position="271"/>
        <end position="291"/>
    </location>
</feature>
<feature type="transmembrane region" description="Helical" evidence="8">
    <location>
        <begin position="297"/>
        <end position="315"/>
    </location>
</feature>
<dbReference type="InterPro" id="IPR013657">
    <property type="entry name" value="SCL35B1-4/HUT1"/>
</dbReference>
<dbReference type="GO" id="GO:0000139">
    <property type="term" value="C:Golgi membrane"/>
    <property type="evidence" value="ECO:0007669"/>
    <property type="project" value="TreeGrafter"/>
</dbReference>
<dbReference type="GO" id="GO:0005789">
    <property type="term" value="C:endoplasmic reticulum membrane"/>
    <property type="evidence" value="ECO:0007669"/>
    <property type="project" value="UniProtKB-SubCell"/>
</dbReference>
<dbReference type="EMBL" id="HBGH01002441">
    <property type="protein sequence ID" value="CAD9226139.1"/>
    <property type="molecule type" value="Transcribed_RNA"/>
</dbReference>
<evidence type="ECO:0000256" key="3">
    <source>
        <dbReference type="ARBA" id="ARBA00022448"/>
    </source>
</evidence>
<keyword evidence="5" id="KW-0256">Endoplasmic reticulum</keyword>
<evidence type="ECO:0000256" key="4">
    <source>
        <dbReference type="ARBA" id="ARBA00022692"/>
    </source>
</evidence>
<evidence type="ECO:0000256" key="5">
    <source>
        <dbReference type="ARBA" id="ARBA00022824"/>
    </source>
</evidence>
<organism evidence="9">
    <name type="scientific">Compsopogon caeruleus</name>
    <dbReference type="NCBI Taxonomy" id="31354"/>
    <lineage>
        <taxon>Eukaryota</taxon>
        <taxon>Rhodophyta</taxon>
        <taxon>Compsopogonophyceae</taxon>
        <taxon>Compsopogonales</taxon>
        <taxon>Compsopogonaceae</taxon>
        <taxon>Compsopogon</taxon>
    </lineage>
</organism>
<feature type="transmembrane region" description="Helical" evidence="8">
    <location>
        <begin position="21"/>
        <end position="38"/>
    </location>
</feature>
<evidence type="ECO:0000256" key="6">
    <source>
        <dbReference type="ARBA" id="ARBA00022989"/>
    </source>
</evidence>
<comment type="subcellular location">
    <subcellularLocation>
        <location evidence="1">Endoplasmic reticulum membrane</location>
        <topology evidence="1">Multi-pass membrane protein</topology>
    </subcellularLocation>
</comment>
<feature type="transmembrane region" description="Helical" evidence="8">
    <location>
        <begin position="58"/>
        <end position="79"/>
    </location>
</feature>
<keyword evidence="7 8" id="KW-0472">Membrane</keyword>
<dbReference type="GO" id="GO:0005459">
    <property type="term" value="F:UDP-galactose transmembrane transporter activity"/>
    <property type="evidence" value="ECO:0007669"/>
    <property type="project" value="TreeGrafter"/>
</dbReference>
<dbReference type="GO" id="GO:0005460">
    <property type="term" value="F:UDP-glucose transmembrane transporter activity"/>
    <property type="evidence" value="ECO:0007669"/>
    <property type="project" value="TreeGrafter"/>
</dbReference>
<feature type="transmembrane region" description="Helical" evidence="8">
    <location>
        <begin position="209"/>
        <end position="226"/>
    </location>
</feature>
<keyword evidence="4 8" id="KW-0812">Transmembrane</keyword>
<sequence length="332" mass="37087">MTARVGGQSRIRLIGWSEIEILLCALGIYVCYIRYGILHEKLFKTPYEPDGAHFRYPTGLIGIQCVMNALFAALPGLVLAKQPLTTPMWKFAGAALTYMSAMLFSFMALQHMSYPMQALGKSSKMIPVMLMGIVIRGKKYKLRDYLCVGLITGGVLLFSMKKASAGTDSHSSPMGMTLLCLSLLMDGLTGPVQEKIVEQHNPTSHQLMFYQNLFSIFWIGIVLGITGEFGRTRDFLLSHPTAVRDVLYFGLASAIGQNFIFYTVRNISALACTTITTTRKFFTILISILWFKHKLSLRQMFAVGMVFSGIIWEAVSKHRARMARSMEKAKTS</sequence>
<feature type="transmembrane region" description="Helical" evidence="8">
    <location>
        <begin position="91"/>
        <end position="112"/>
    </location>
</feature>
<gene>
    <name evidence="9" type="ORF">CCAE0312_LOCUS1334</name>
</gene>
<dbReference type="AlphaFoldDB" id="A0A7S1T9V3"/>
<evidence type="ECO:0000313" key="9">
    <source>
        <dbReference type="EMBL" id="CAD9226139.1"/>
    </source>
</evidence>
<keyword evidence="6 8" id="KW-1133">Transmembrane helix</keyword>
<keyword evidence="3" id="KW-0813">Transport</keyword>
<dbReference type="SUPFAM" id="SSF103481">
    <property type="entry name" value="Multidrug resistance efflux transporter EmrE"/>
    <property type="match status" value="2"/>
</dbReference>
<dbReference type="PANTHER" id="PTHR10778">
    <property type="entry name" value="SOLUTE CARRIER FAMILY 35 MEMBER B"/>
    <property type="match status" value="1"/>
</dbReference>
<evidence type="ECO:0000256" key="1">
    <source>
        <dbReference type="ARBA" id="ARBA00004477"/>
    </source>
</evidence>
<evidence type="ECO:0000256" key="7">
    <source>
        <dbReference type="ARBA" id="ARBA00023136"/>
    </source>
</evidence>
<proteinExistence type="inferred from homology"/>
<name>A0A7S1T9V3_9RHOD</name>
<dbReference type="InterPro" id="IPR037185">
    <property type="entry name" value="EmrE-like"/>
</dbReference>
<evidence type="ECO:0000256" key="8">
    <source>
        <dbReference type="SAM" id="Phobius"/>
    </source>
</evidence>
<dbReference type="PANTHER" id="PTHR10778:SF10">
    <property type="entry name" value="SOLUTE CARRIER FAMILY 35 MEMBER B1"/>
    <property type="match status" value="1"/>
</dbReference>
<comment type="similarity">
    <text evidence="2">Belongs to the nucleotide-sugar transporter family. SLC35B subfamily.</text>
</comment>